<dbReference type="InterPro" id="IPR007111">
    <property type="entry name" value="NACHT_NTPase"/>
</dbReference>
<evidence type="ECO:0000259" key="4">
    <source>
        <dbReference type="PROSITE" id="PS50837"/>
    </source>
</evidence>
<keyword evidence="2" id="KW-0040">ANK repeat</keyword>
<sequence length="1472" mass="161444">MFDRIKNKLHLRRHKKSEKVIGNKPAQPAQGRNEKTPSASTAPFQPAAPKPAADAPPAQSSADAPAEETPSAKQPDTPKDLWVEALKSLPESKQDILKRMGFNQETAQSVSVESSIDDLVGVVNKRQEECEKKFWKVKVGDEEIVLRNYTNKIVDWLEKAGDIAVLFAPPQAAIPWAVIKSAMQIPVIEGEQMAALLATTEKIVRVISRGQVYESVYLKNTAAAPTDNLSKNLQGALTTIYTTSLDLLADSGSLFSRNTAMRTLQALVNPGKVSGGLSAISEQEDDLLRDVSACEVRRSANADDSMIGMLDALNAPMKRMDEGIQHLLQTVDEGERIKMLEWISPIPFGKNHNNVKEKRTPSTGGWLLQHEDFSKWEQNESSIFWLQGSPGTGKTFLTSAVVDKIQDKINDDPKDVGFAFFYCDKNETRRSQPLSILQSIVRQLSTTAKNPEATQTKLRELYSKCRQEGTTFSLEICKEQIRSSLDIYEQTTIVIDAMDECDPDSRDVLIDALNSFVSESNSRPVKIFISSRPDPDIENQLGNTPNIGINASENKDDIEKYLSAEMGKLAKKAPFFGRLKSKITEVLLERCQGMFQWAALQTHQIQKCKTESSVWQRLENLPEDLQKAYDEAWSQVEELEEPDKLLTTRAMMWVMAAEHPLATSQIISAVRVNTNGEEPALADEIDEQGLLSLCNNLLTIDSQLKVWRFAHLSVREYLESKMQWTLPLVNFHAASACLTWFITKYDKDDDVNLDLEDWESKPTEIFHLMHPFHIYMRHHWTKHIQAAQDDEDSPLSSLLKKFLGSPETSSKQFQKWYEIIRDELERITIMSDYATDLNFYLVAAGYDEECQDICDFNQAQHPEYGEFESEIGPADKSTFAMCHFSFNALLAEWWQDAELDVCDANERGHNLLTLAARAGCTPICKTLIDRGADVNLQVEGRTYGSALVAAAHRGHTETVKCLVEAGANVNMAVANGSYQSALIAALVAGYLQTAKYLVQEAHADVNQAHTPEEEDEDEDEETIVLITPVALAAKSGNLDFLEFIVSAGANVNVPEHSGNPLAVAIRFGNTKCAKYLLQKAESDVKLRMVDSSFATILERAAADDRNLELVKLLVEAGAEVNPTDLSGSGTPLGAAAYGNKKSDDGSMLDMVKYLVEVGANLNKGDADGNPVTLALFSRDMKVVRYLVEAGAEVDVSKDFEHSIKSGFFDGMKFAIQNGVDVNLQISGDYGSALERSSAQESNLEVIMTLVDAGANVNLLSESGNYGSPLAAAVGYWQGANLNTVKYLIEKGADVNLALPHGEFGYALIAAAKAENAEAVELLIASNADVNASPQNGEYGSALVAAATNNTNIETVKALIEAGADVNATFENGNYDCALAAAMSSSLSDSNIVEALIAAGADVKQRWKRVEYGSALATAAARGRVEILELLLKAGADVNMQLENGDHRTALAAAEAEEQEEAVALLKKHGATA</sequence>
<feature type="compositionally biased region" description="Basic residues" evidence="3">
    <location>
        <begin position="7"/>
        <end position="17"/>
    </location>
</feature>
<comment type="caution">
    <text evidence="5">The sequence shown here is derived from an EMBL/GenBank/DDBJ whole genome shotgun (WGS) entry which is preliminary data.</text>
</comment>
<dbReference type="PROSITE" id="PS50088">
    <property type="entry name" value="ANK_REPEAT"/>
    <property type="match status" value="6"/>
</dbReference>
<dbReference type="PROSITE" id="PS50837">
    <property type="entry name" value="NACHT"/>
    <property type="match status" value="1"/>
</dbReference>
<dbReference type="PROSITE" id="PS50297">
    <property type="entry name" value="ANK_REP_REGION"/>
    <property type="match status" value="4"/>
</dbReference>
<dbReference type="Pfam" id="PF12796">
    <property type="entry name" value="Ank_2"/>
    <property type="match status" value="5"/>
</dbReference>
<evidence type="ECO:0000256" key="2">
    <source>
        <dbReference type="PROSITE-ProRule" id="PRU00023"/>
    </source>
</evidence>
<accession>A0A1V6Q316</accession>
<dbReference type="SUPFAM" id="SSF48403">
    <property type="entry name" value="Ankyrin repeat"/>
    <property type="match status" value="2"/>
</dbReference>
<feature type="repeat" description="ANK" evidence="2">
    <location>
        <begin position="942"/>
        <end position="974"/>
    </location>
</feature>
<keyword evidence="1" id="KW-0677">Repeat</keyword>
<dbReference type="Gene3D" id="3.40.50.300">
    <property type="entry name" value="P-loop containing nucleotide triphosphate hydrolases"/>
    <property type="match status" value="1"/>
</dbReference>
<dbReference type="SUPFAM" id="SSF52540">
    <property type="entry name" value="P-loop containing nucleoside triphosphate hydrolases"/>
    <property type="match status" value="1"/>
</dbReference>
<proteinExistence type="predicted"/>
<feature type="repeat" description="ANK" evidence="2">
    <location>
        <begin position="1166"/>
        <end position="1198"/>
    </location>
</feature>
<dbReference type="EMBL" id="MDYN01000016">
    <property type="protein sequence ID" value="OQD83624.1"/>
    <property type="molecule type" value="Genomic_DNA"/>
</dbReference>
<dbReference type="InterPro" id="IPR027417">
    <property type="entry name" value="P-loop_NTPase"/>
</dbReference>
<protein>
    <recommendedName>
        <fullName evidence="4">NACHT domain-containing protein</fullName>
    </recommendedName>
</protein>
<evidence type="ECO:0000313" key="5">
    <source>
        <dbReference type="EMBL" id="OQD83624.1"/>
    </source>
</evidence>
<dbReference type="Proteomes" id="UP000191672">
    <property type="component" value="Unassembled WGS sequence"/>
</dbReference>
<feature type="repeat" description="ANK" evidence="2">
    <location>
        <begin position="1338"/>
        <end position="1370"/>
    </location>
</feature>
<feature type="region of interest" description="Disordered" evidence="3">
    <location>
        <begin position="1"/>
        <end position="79"/>
    </location>
</feature>
<feature type="repeat" description="ANK" evidence="2">
    <location>
        <begin position="1410"/>
        <end position="1442"/>
    </location>
</feature>
<dbReference type="InterPro" id="IPR054471">
    <property type="entry name" value="GPIID_WHD"/>
</dbReference>
<feature type="compositionally biased region" description="Low complexity" evidence="3">
    <location>
        <begin position="42"/>
        <end position="64"/>
    </location>
</feature>
<dbReference type="STRING" id="416450.A0A1V6Q316"/>
<dbReference type="InterPro" id="IPR056884">
    <property type="entry name" value="NPHP3-like_N"/>
</dbReference>
<reference evidence="6" key="1">
    <citation type="journal article" date="2017" name="Nat. Microbiol.">
        <title>Global analysis of biosynthetic gene clusters reveals vast potential of secondary metabolite production in Penicillium species.</title>
        <authorList>
            <person name="Nielsen J.C."/>
            <person name="Grijseels S."/>
            <person name="Prigent S."/>
            <person name="Ji B."/>
            <person name="Dainat J."/>
            <person name="Nielsen K.F."/>
            <person name="Frisvad J.C."/>
            <person name="Workman M."/>
            <person name="Nielsen J."/>
        </authorList>
    </citation>
    <scope>NUCLEOTIDE SEQUENCE [LARGE SCALE GENOMIC DNA]</scope>
    <source>
        <strain evidence="6">IBT 31811</strain>
    </source>
</reference>
<dbReference type="Pfam" id="PF22939">
    <property type="entry name" value="WHD_GPIID"/>
    <property type="match status" value="1"/>
</dbReference>
<feature type="domain" description="NACHT" evidence="4">
    <location>
        <begin position="382"/>
        <end position="541"/>
    </location>
</feature>
<dbReference type="PANTHER" id="PTHR10039">
    <property type="entry name" value="AMELOGENIN"/>
    <property type="match status" value="1"/>
</dbReference>
<gene>
    <name evidence="5" type="ORF">PENANT_c016G00322</name>
</gene>
<name>A0A1V6Q316_9EURO</name>
<dbReference type="Gene3D" id="1.25.40.20">
    <property type="entry name" value="Ankyrin repeat-containing domain"/>
    <property type="match status" value="4"/>
</dbReference>
<evidence type="ECO:0000313" key="6">
    <source>
        <dbReference type="Proteomes" id="UP000191672"/>
    </source>
</evidence>
<dbReference type="Pfam" id="PF24883">
    <property type="entry name" value="NPHP3_N"/>
    <property type="match status" value="1"/>
</dbReference>
<feature type="repeat" description="ANK" evidence="2">
    <location>
        <begin position="907"/>
        <end position="939"/>
    </location>
</feature>
<dbReference type="SMART" id="SM00248">
    <property type="entry name" value="ANK"/>
    <property type="match status" value="14"/>
</dbReference>
<evidence type="ECO:0000256" key="3">
    <source>
        <dbReference type="SAM" id="MobiDB-lite"/>
    </source>
</evidence>
<feature type="repeat" description="ANK" evidence="2">
    <location>
        <begin position="1027"/>
        <end position="1056"/>
    </location>
</feature>
<organism evidence="5 6">
    <name type="scientific">Penicillium antarcticum</name>
    <dbReference type="NCBI Taxonomy" id="416450"/>
    <lineage>
        <taxon>Eukaryota</taxon>
        <taxon>Fungi</taxon>
        <taxon>Dikarya</taxon>
        <taxon>Ascomycota</taxon>
        <taxon>Pezizomycotina</taxon>
        <taxon>Eurotiomycetes</taxon>
        <taxon>Eurotiomycetidae</taxon>
        <taxon>Eurotiales</taxon>
        <taxon>Aspergillaceae</taxon>
        <taxon>Penicillium</taxon>
    </lineage>
</organism>
<dbReference type="InterPro" id="IPR002110">
    <property type="entry name" value="Ankyrin_rpt"/>
</dbReference>
<dbReference type="InterPro" id="IPR036770">
    <property type="entry name" value="Ankyrin_rpt-contain_sf"/>
</dbReference>
<keyword evidence="6" id="KW-1185">Reference proteome</keyword>
<evidence type="ECO:0000256" key="1">
    <source>
        <dbReference type="ARBA" id="ARBA00022737"/>
    </source>
</evidence>
<dbReference type="PANTHER" id="PTHR10039:SF16">
    <property type="entry name" value="GPI INOSITOL-DEACYLASE"/>
    <property type="match status" value="1"/>
</dbReference>